<reference evidence="2 3" key="1">
    <citation type="submission" date="2019-11" db="EMBL/GenBank/DDBJ databases">
        <title>Draft genome sequences of five Paenibacillus species of dairy origin.</title>
        <authorList>
            <person name="Olajide A.M."/>
            <person name="Chen S."/>
            <person name="Lapointe G."/>
        </authorList>
    </citation>
    <scope>NUCLEOTIDE SEQUENCE [LARGE SCALE GENOMIC DNA]</scope>
    <source>
        <strain evidence="2 3">2CS3</strain>
    </source>
</reference>
<dbReference type="InterPro" id="IPR036291">
    <property type="entry name" value="NAD(P)-bd_dom_sf"/>
</dbReference>
<dbReference type="InterPro" id="IPR011032">
    <property type="entry name" value="GroES-like_sf"/>
</dbReference>
<dbReference type="EC" id="1.3.1.95" evidence="2"/>
<gene>
    <name evidence="2" type="ORF">GNP93_06090</name>
</gene>
<sequence>MDKFQAFVLEKQGDQAAGSIQTLGHDRLPDGEVTIRVRYSSINYKDAMAAQPVSPIVKSYPFVPGIDLAGEVVHSDDPSFAVGDEVLVTGYELGVSHPGGFSQLARVPAGWVVPLPDGLTAREAMSLGTAGFTAALSVLQMERNGLRPEQGPVLVTGATGGVGSVVVSLLSKLGYRVTASTGKLAESEYLLGLGAAEVIERDALIPPDGKPLRKERWAGAVDPVGGASLPFILSTLRYGGSAAVSGLTGGADFATTVYPFILRGVKLLGIDSVYCDTLTRREVWSRLAADWKPVSYLETGAREIGLGNLADTLAAIRSGRLRGRAIVNLDLS</sequence>
<proteinExistence type="predicted"/>
<evidence type="ECO:0000259" key="1">
    <source>
        <dbReference type="SMART" id="SM00829"/>
    </source>
</evidence>
<dbReference type="InterPro" id="IPR051397">
    <property type="entry name" value="Zn-ADH-like_protein"/>
</dbReference>
<dbReference type="Pfam" id="PF08240">
    <property type="entry name" value="ADH_N"/>
    <property type="match status" value="1"/>
</dbReference>
<dbReference type="Gene3D" id="3.90.180.10">
    <property type="entry name" value="Medium-chain alcohol dehydrogenases, catalytic domain"/>
    <property type="match status" value="1"/>
</dbReference>
<dbReference type="SMART" id="SM00829">
    <property type="entry name" value="PKS_ER"/>
    <property type="match status" value="1"/>
</dbReference>
<evidence type="ECO:0000313" key="3">
    <source>
        <dbReference type="Proteomes" id="UP000450917"/>
    </source>
</evidence>
<dbReference type="RefSeq" id="WP_155614245.1">
    <property type="nucleotide sequence ID" value="NZ_WNZX01000003.1"/>
</dbReference>
<dbReference type="AlphaFoldDB" id="A0A7X2Z8K9"/>
<protein>
    <submittedName>
        <fullName evidence="2">Acryloyl-CoA reductase</fullName>
        <ecNumber evidence="2">1.3.1.95</ecNumber>
    </submittedName>
</protein>
<feature type="domain" description="Enoyl reductase (ER)" evidence="1">
    <location>
        <begin position="18"/>
        <end position="327"/>
    </location>
</feature>
<dbReference type="GO" id="GO:0043957">
    <property type="term" value="F:acryloyl-CoA reductase (NADPH) activity"/>
    <property type="evidence" value="ECO:0007669"/>
    <property type="project" value="TreeGrafter"/>
</dbReference>
<dbReference type="EMBL" id="WNZX01000003">
    <property type="protein sequence ID" value="MUG70247.1"/>
    <property type="molecule type" value="Genomic_DNA"/>
</dbReference>
<dbReference type="Pfam" id="PF00107">
    <property type="entry name" value="ADH_zinc_N"/>
    <property type="match status" value="1"/>
</dbReference>
<dbReference type="Proteomes" id="UP000450917">
    <property type="component" value="Unassembled WGS sequence"/>
</dbReference>
<keyword evidence="2" id="KW-0560">Oxidoreductase</keyword>
<organism evidence="2 3">
    <name type="scientific">Paenibacillus validus</name>
    <dbReference type="NCBI Taxonomy" id="44253"/>
    <lineage>
        <taxon>Bacteria</taxon>
        <taxon>Bacillati</taxon>
        <taxon>Bacillota</taxon>
        <taxon>Bacilli</taxon>
        <taxon>Bacillales</taxon>
        <taxon>Paenibacillaceae</taxon>
        <taxon>Paenibacillus</taxon>
    </lineage>
</organism>
<dbReference type="SUPFAM" id="SSF51735">
    <property type="entry name" value="NAD(P)-binding Rossmann-fold domains"/>
    <property type="match status" value="1"/>
</dbReference>
<dbReference type="PANTHER" id="PTHR43677:SF1">
    <property type="entry name" value="ACRYLYL-COA REDUCTASE ACUI-RELATED"/>
    <property type="match status" value="1"/>
</dbReference>
<dbReference type="NCBIfam" id="TIGR02823">
    <property type="entry name" value="oxido_YhdH"/>
    <property type="match status" value="1"/>
</dbReference>
<dbReference type="Gene3D" id="3.40.50.720">
    <property type="entry name" value="NAD(P)-binding Rossmann-like Domain"/>
    <property type="match status" value="1"/>
</dbReference>
<dbReference type="PANTHER" id="PTHR43677">
    <property type="entry name" value="SHORT-CHAIN DEHYDROGENASE/REDUCTASE"/>
    <property type="match status" value="1"/>
</dbReference>
<dbReference type="InterPro" id="IPR020843">
    <property type="entry name" value="ER"/>
</dbReference>
<dbReference type="SUPFAM" id="SSF50129">
    <property type="entry name" value="GroES-like"/>
    <property type="match status" value="1"/>
</dbReference>
<dbReference type="InterPro" id="IPR014188">
    <property type="entry name" value="Acrylyl-CoA_reductase_AcuI"/>
</dbReference>
<name>A0A7X2Z8K9_9BACL</name>
<dbReference type="InterPro" id="IPR013149">
    <property type="entry name" value="ADH-like_C"/>
</dbReference>
<accession>A0A7X2Z8K9</accession>
<dbReference type="GO" id="GO:0043958">
    <property type="term" value="F:acryloyl-CoA reductase (NADH) activity"/>
    <property type="evidence" value="ECO:0007669"/>
    <property type="project" value="UniProtKB-EC"/>
</dbReference>
<comment type="caution">
    <text evidence="2">The sequence shown here is derived from an EMBL/GenBank/DDBJ whole genome shotgun (WGS) entry which is preliminary data.</text>
</comment>
<evidence type="ECO:0000313" key="2">
    <source>
        <dbReference type="EMBL" id="MUG70247.1"/>
    </source>
</evidence>
<dbReference type="InterPro" id="IPR013154">
    <property type="entry name" value="ADH-like_N"/>
</dbReference>
<keyword evidence="3" id="KW-1185">Reference proteome</keyword>